<dbReference type="AlphaFoldDB" id="A0A1H6CAZ6"/>
<accession>A0A1H6CAZ6</accession>
<protein>
    <submittedName>
        <fullName evidence="2">Uncharacterized protein</fullName>
    </submittedName>
</protein>
<evidence type="ECO:0000313" key="2">
    <source>
        <dbReference type="EMBL" id="SEG69576.1"/>
    </source>
</evidence>
<feature type="transmembrane region" description="Helical" evidence="1">
    <location>
        <begin position="31"/>
        <end position="51"/>
    </location>
</feature>
<sequence length="176" mass="18577">MFPPVAVIGAFVAVVALSIFGGLLPLGPAKALVKLIATCFMGVAMSVYGMVTVLQIARAPRVSAGGVVRAVQVFHGKGAHTRFELDGPDGPVTLHLSYSGGAITEGDQALVRYVGGMGTVTHLEMLSGPQRGWSTEANDGTMGAWMMFGVGVILVLIAFWNNARYPDGSSGRRRWW</sequence>
<name>A0A1H6CAZ6_9BACT</name>
<keyword evidence="3" id="KW-1185">Reference proteome</keyword>
<feature type="transmembrane region" description="Helical" evidence="1">
    <location>
        <begin position="142"/>
        <end position="163"/>
    </location>
</feature>
<dbReference type="Proteomes" id="UP000236728">
    <property type="component" value="Unassembled WGS sequence"/>
</dbReference>
<keyword evidence="1" id="KW-1133">Transmembrane helix</keyword>
<dbReference type="RefSeq" id="WP_103935198.1">
    <property type="nucleotide sequence ID" value="NZ_FNVA01000009.1"/>
</dbReference>
<gene>
    <name evidence="2" type="ORF">SAMN05421819_4362</name>
</gene>
<reference evidence="2 3" key="1">
    <citation type="submission" date="2016-10" db="EMBL/GenBank/DDBJ databases">
        <authorList>
            <person name="de Groot N.N."/>
        </authorList>
    </citation>
    <scope>NUCLEOTIDE SEQUENCE [LARGE SCALE GENOMIC DNA]</scope>
    <source>
        <strain evidence="2 3">DSM 22489</strain>
    </source>
</reference>
<evidence type="ECO:0000256" key="1">
    <source>
        <dbReference type="SAM" id="Phobius"/>
    </source>
</evidence>
<organism evidence="2 3">
    <name type="scientific">Bryocella elongata</name>
    <dbReference type="NCBI Taxonomy" id="863522"/>
    <lineage>
        <taxon>Bacteria</taxon>
        <taxon>Pseudomonadati</taxon>
        <taxon>Acidobacteriota</taxon>
        <taxon>Terriglobia</taxon>
        <taxon>Terriglobales</taxon>
        <taxon>Acidobacteriaceae</taxon>
        <taxon>Bryocella</taxon>
    </lineage>
</organism>
<feature type="transmembrane region" description="Helical" evidence="1">
    <location>
        <begin position="6"/>
        <end position="24"/>
    </location>
</feature>
<dbReference type="EMBL" id="FNVA01000009">
    <property type="protein sequence ID" value="SEG69576.1"/>
    <property type="molecule type" value="Genomic_DNA"/>
</dbReference>
<keyword evidence="1" id="KW-0472">Membrane</keyword>
<keyword evidence="1" id="KW-0812">Transmembrane</keyword>
<proteinExistence type="predicted"/>
<evidence type="ECO:0000313" key="3">
    <source>
        <dbReference type="Proteomes" id="UP000236728"/>
    </source>
</evidence>